<gene>
    <name evidence="1" type="ORF">CBRE1094_LOCUS25660</name>
</gene>
<dbReference type="EMBL" id="HBGU01047165">
    <property type="protein sequence ID" value="CAD9483962.1"/>
    <property type="molecule type" value="Transcribed_RNA"/>
</dbReference>
<evidence type="ECO:0000313" key="1">
    <source>
        <dbReference type="EMBL" id="CAD9483962.1"/>
    </source>
</evidence>
<organism evidence="1">
    <name type="scientific">Haptolina brevifila</name>
    <dbReference type="NCBI Taxonomy" id="156173"/>
    <lineage>
        <taxon>Eukaryota</taxon>
        <taxon>Haptista</taxon>
        <taxon>Haptophyta</taxon>
        <taxon>Prymnesiophyceae</taxon>
        <taxon>Prymnesiales</taxon>
        <taxon>Prymnesiaceae</taxon>
        <taxon>Haptolina</taxon>
    </lineage>
</organism>
<sequence length="118" mass="13841">MRRRSPRWEVRRSAAFSQWPLDKGHAKGALECMGYAVRTQGYLLIQWTGSKQCEAHYDLFRQPRNDSHDGRLREVRIRAPHIERRMRRKLMRVMALELATLGHTDQVSPEALARTEAD</sequence>
<proteinExistence type="predicted"/>
<name>A0A7S2MHJ7_9EUKA</name>
<dbReference type="AlphaFoldDB" id="A0A7S2MHJ7"/>
<reference evidence="1" key="1">
    <citation type="submission" date="2021-01" db="EMBL/GenBank/DDBJ databases">
        <authorList>
            <person name="Corre E."/>
            <person name="Pelletier E."/>
            <person name="Niang G."/>
            <person name="Scheremetjew M."/>
            <person name="Finn R."/>
            <person name="Kale V."/>
            <person name="Holt S."/>
            <person name="Cochrane G."/>
            <person name="Meng A."/>
            <person name="Brown T."/>
            <person name="Cohen L."/>
        </authorList>
    </citation>
    <scope>NUCLEOTIDE SEQUENCE</scope>
    <source>
        <strain evidence="1">UTEX LB 985</strain>
    </source>
</reference>
<accession>A0A7S2MHJ7</accession>
<protein>
    <submittedName>
        <fullName evidence="1">Uncharacterized protein</fullName>
    </submittedName>
</protein>